<evidence type="ECO:0000313" key="1">
    <source>
        <dbReference type="EMBL" id="QJW96521.1"/>
    </source>
</evidence>
<name>A0A6M5YTC1_9BACT</name>
<dbReference type="Gene3D" id="2.130.10.10">
    <property type="entry name" value="YVTN repeat-like/Quinoprotein amine dehydrogenase"/>
    <property type="match status" value="1"/>
</dbReference>
<dbReference type="AlphaFoldDB" id="A0A6M5YTC1"/>
<gene>
    <name evidence="1" type="ORF">FTUN_4078</name>
</gene>
<dbReference type="Proteomes" id="UP000503447">
    <property type="component" value="Chromosome"/>
</dbReference>
<accession>A0A6M5YTC1</accession>
<organism evidence="1 2">
    <name type="scientific">Frigoriglobus tundricola</name>
    <dbReference type="NCBI Taxonomy" id="2774151"/>
    <lineage>
        <taxon>Bacteria</taxon>
        <taxon>Pseudomonadati</taxon>
        <taxon>Planctomycetota</taxon>
        <taxon>Planctomycetia</taxon>
        <taxon>Gemmatales</taxon>
        <taxon>Gemmataceae</taxon>
        <taxon>Frigoriglobus</taxon>
    </lineage>
</organism>
<evidence type="ECO:0000313" key="2">
    <source>
        <dbReference type="Proteomes" id="UP000503447"/>
    </source>
</evidence>
<dbReference type="KEGG" id="ftj:FTUN_4078"/>
<keyword evidence="2" id="KW-1185">Reference proteome</keyword>
<dbReference type="SUPFAM" id="SSF69322">
    <property type="entry name" value="Tricorn protease domain 2"/>
    <property type="match status" value="1"/>
</dbReference>
<protein>
    <submittedName>
        <fullName evidence="1">Uncharacterized protein</fullName>
    </submittedName>
</protein>
<proteinExistence type="predicted"/>
<dbReference type="EMBL" id="CP053452">
    <property type="protein sequence ID" value="QJW96521.1"/>
    <property type="molecule type" value="Genomic_DNA"/>
</dbReference>
<sequence>MRLDALNAEAVSFAPSGAFAGGVVVTPDGKALLATRAGRADAAQLERWNLPGFRPGHGFDFGAPFRRLAISPNGEYLAGIWQNGFELRYAGTGGIDHRFRPYKNRPFASIGFASFAHDSTTCAFGWEGEVHVLDLSTGTSKVVRVTAPETRGNPFRGYTEHERDALTEYRTPYLDGAFTGSGRHFATIERPDRWARWDTVTRAWRTIPDTDPTCLLRVRDVKTWEVVREYDWNCGPLTCLAFTADGTAGVCGTADGRLVQFDVDE</sequence>
<reference evidence="2" key="1">
    <citation type="submission" date="2020-05" db="EMBL/GenBank/DDBJ databases">
        <title>Frigoriglobus tundricola gen. nov., sp. nov., a psychrotolerant cellulolytic planctomycete of the family Gemmataceae with two divergent copies of 16S rRNA gene.</title>
        <authorList>
            <person name="Kulichevskaya I.S."/>
            <person name="Ivanova A.A."/>
            <person name="Naumoff D.G."/>
            <person name="Beletsky A.V."/>
            <person name="Rijpstra W.I.C."/>
            <person name="Sinninghe Damste J.S."/>
            <person name="Mardanov A.V."/>
            <person name="Ravin N.V."/>
            <person name="Dedysh S.N."/>
        </authorList>
    </citation>
    <scope>NUCLEOTIDE SEQUENCE [LARGE SCALE GENOMIC DNA]</scope>
    <source>
        <strain evidence="2">PL17</strain>
    </source>
</reference>
<dbReference type="InterPro" id="IPR015943">
    <property type="entry name" value="WD40/YVTN_repeat-like_dom_sf"/>
</dbReference>